<feature type="region of interest" description="Disordered" evidence="1">
    <location>
        <begin position="25"/>
        <end position="103"/>
    </location>
</feature>
<feature type="compositionally biased region" description="Low complexity" evidence="1">
    <location>
        <begin position="216"/>
        <end position="236"/>
    </location>
</feature>
<name>A0A8T8SFW0_9BASI</name>
<gene>
    <name evidence="2" type="ORF">A4X13_0g8306</name>
</gene>
<feature type="compositionally biased region" description="Low complexity" evidence="1">
    <location>
        <begin position="120"/>
        <end position="135"/>
    </location>
</feature>
<feature type="compositionally biased region" description="Low complexity" evidence="1">
    <location>
        <begin position="25"/>
        <end position="85"/>
    </location>
</feature>
<evidence type="ECO:0000256" key="1">
    <source>
        <dbReference type="SAM" id="MobiDB-lite"/>
    </source>
</evidence>
<evidence type="ECO:0000313" key="2">
    <source>
        <dbReference type="EMBL" id="KAE8238964.1"/>
    </source>
</evidence>
<comment type="caution">
    <text evidence="2">The sequence shown here is derived from an EMBL/GenBank/DDBJ whole genome shotgun (WGS) entry which is preliminary data.</text>
</comment>
<reference evidence="2" key="2">
    <citation type="journal article" date="2019" name="IMA Fungus">
        <title>Genome sequencing and comparison of five Tilletia species to identify candidate genes for the detection of regulated species infecting wheat.</title>
        <authorList>
            <person name="Nguyen H.D.T."/>
            <person name="Sultana T."/>
            <person name="Kesanakurti P."/>
            <person name="Hambleton S."/>
        </authorList>
    </citation>
    <scope>NUCLEOTIDE SEQUENCE</scope>
    <source>
        <strain evidence="2">DAOMC 236416</strain>
    </source>
</reference>
<sequence>MTTNQSSTPVSGAYQGVMTRSRTRAALAAARNANNVPSSASVPVPDSSSVPVPVSSPASVPVSSSVSSSASVSSSSAKVSSSSSVTSKAKGKVPGIPAHFKGAITRSRSALLDSAAGKITASSSRSTSSSSPATSKGKDKAKASTSVSTVVARPALDEAPRRSQVPGIPAHVQGAITRSRMARLKYAARKIATPPSRPASSSSRDKGKGKATTEVSSATAQSSNAASGNPAGPSASTALQSQLHRPPVASSSRHTLDMEIPHPSSSSLIPNEKDAEDVDEKDAEDVDEEGAEDVDEEDAEDVDEEDPSLASYAQPDFISLAIRSEADSRFLASVRPPGSILKRGTRSRSKCVVWGPTREATF</sequence>
<accession>A0A8T8SFW0</accession>
<reference evidence="2" key="1">
    <citation type="submission" date="2016-04" db="EMBL/GenBank/DDBJ databases">
        <authorList>
            <person name="Nguyen H.D."/>
            <person name="Samba Siva P."/>
            <person name="Cullis J."/>
            <person name="Levesque C.A."/>
            <person name="Hambleton S."/>
        </authorList>
    </citation>
    <scope>NUCLEOTIDE SEQUENCE</scope>
    <source>
        <strain evidence="2">DAOMC 236416</strain>
    </source>
</reference>
<evidence type="ECO:0000313" key="3">
    <source>
        <dbReference type="Proteomes" id="UP000077521"/>
    </source>
</evidence>
<dbReference type="AlphaFoldDB" id="A0A8T8SFW0"/>
<proteinExistence type="predicted"/>
<dbReference type="Proteomes" id="UP000077521">
    <property type="component" value="Unassembled WGS sequence"/>
</dbReference>
<feature type="compositionally biased region" description="Acidic residues" evidence="1">
    <location>
        <begin position="274"/>
        <end position="307"/>
    </location>
</feature>
<feature type="region of interest" description="Disordered" evidence="1">
    <location>
        <begin position="115"/>
        <end position="313"/>
    </location>
</feature>
<organism evidence="2 3">
    <name type="scientific">Tilletia indica</name>
    <dbReference type="NCBI Taxonomy" id="43049"/>
    <lineage>
        <taxon>Eukaryota</taxon>
        <taxon>Fungi</taxon>
        <taxon>Dikarya</taxon>
        <taxon>Basidiomycota</taxon>
        <taxon>Ustilaginomycotina</taxon>
        <taxon>Exobasidiomycetes</taxon>
        <taxon>Tilletiales</taxon>
        <taxon>Tilletiaceae</taxon>
        <taxon>Tilletia</taxon>
    </lineage>
</organism>
<keyword evidence="3" id="KW-1185">Reference proteome</keyword>
<feature type="compositionally biased region" description="Polar residues" evidence="1">
    <location>
        <begin position="237"/>
        <end position="253"/>
    </location>
</feature>
<protein>
    <submittedName>
        <fullName evidence="2">Uncharacterized protein</fullName>
    </submittedName>
</protein>
<dbReference type="EMBL" id="LWDF02001377">
    <property type="protein sequence ID" value="KAE8238964.1"/>
    <property type="molecule type" value="Genomic_DNA"/>
</dbReference>